<comment type="caution">
    <text evidence="3">The sequence shown here is derived from an EMBL/GenBank/DDBJ whole genome shotgun (WGS) entry which is preliminary data.</text>
</comment>
<evidence type="ECO:0000256" key="1">
    <source>
        <dbReference type="SAM" id="Phobius"/>
    </source>
</evidence>
<keyword evidence="4" id="KW-1185">Reference proteome</keyword>
<organism evidence="3 4">
    <name type="scientific">Rotaria magnacalcarata</name>
    <dbReference type="NCBI Taxonomy" id="392030"/>
    <lineage>
        <taxon>Eukaryota</taxon>
        <taxon>Metazoa</taxon>
        <taxon>Spiralia</taxon>
        <taxon>Gnathifera</taxon>
        <taxon>Rotifera</taxon>
        <taxon>Eurotatoria</taxon>
        <taxon>Bdelloidea</taxon>
        <taxon>Philodinida</taxon>
        <taxon>Philodinidae</taxon>
        <taxon>Rotaria</taxon>
    </lineage>
</organism>
<sequence length="755" mass="87486">LGDIEDCPNDSEEMNEDIDDIRAKYNIGTDSCIQPADFSVFVKQENNLHAVAPAEKNKLSALLSDNTIEVLAFPHLFPDGRGSFDEERLSKLADLKQTFSSIKIAFRKYMIYRHFQSVRGSLQYWQQRLKDLFAMTRQLGCPTFFVTLSSADLRWKEFVDTFVRHTGQEVKDSYSFAEKARLSRTNPVLAARGSYSLGPVDDWFSKIEMQFRGSPHSHMPLWVKSAPKPTLIHKREPNARGINQYNEELLIAWNANMDIQFVFDPYVCAKYLMSYTTKPEREMSLLLEATHKECREGNMSAREETKKLTGTFFNHRQVSVQEAIYRAAGVPLPYSSRKVIFISSHSNSCRFLKPQHILKQMDQENSDIYMSNLADKYFDRPLDSDSNICMADFASDYDIVSATRSAKKPRNSIKNLKEMESIFDELATQSKEDDWADVVATIEKNRIDQNEIENEENPEFELIHKKKKKSNNIIDLKQSCYSSNEIRSLLESMSEEQQHVFYRVREWCTKRLRNPGIEPIRVFITGGAGTVGKLQHKMNLRKILHQPLVYLLLVCLLLVFTFIGTLVYSENVAATYTVNKDFFNVMKAPQFSIYDASEQQLHYRIQSKFSLWHIIEIISYPSNELIAKLRSQWFIWLYAANISIFDSPSNQWINGSIHKNLAFFGDKYTIVWNGKVIVMETKFASLITKFHDQQQGNLSAKFHKRWISFVWSDKYDLEIFSKEIPDTLYMLALAAKDYTDSQAQKDSEYKATSRN</sequence>
<dbReference type="PANTHER" id="PTHR47642">
    <property type="entry name" value="ATP-DEPENDENT DNA HELICASE"/>
    <property type="match status" value="1"/>
</dbReference>
<protein>
    <recommendedName>
        <fullName evidence="2">Helitron helicase-like domain-containing protein</fullName>
    </recommendedName>
</protein>
<dbReference type="PANTHER" id="PTHR47642:SF5">
    <property type="entry name" value="ATP-DEPENDENT DNA HELICASE"/>
    <property type="match status" value="1"/>
</dbReference>
<name>A0A819M6M9_9BILA</name>
<dbReference type="InterPro" id="IPR051055">
    <property type="entry name" value="PIF1_helicase"/>
</dbReference>
<keyword evidence="1" id="KW-0812">Transmembrane</keyword>
<dbReference type="InterPro" id="IPR025476">
    <property type="entry name" value="Helitron_helicase-like"/>
</dbReference>
<feature type="non-terminal residue" evidence="3">
    <location>
        <position position="1"/>
    </location>
</feature>
<dbReference type="Proteomes" id="UP000663866">
    <property type="component" value="Unassembled WGS sequence"/>
</dbReference>
<keyword evidence="1" id="KW-0472">Membrane</keyword>
<evidence type="ECO:0000313" key="3">
    <source>
        <dbReference type="EMBL" id="CAF3975265.1"/>
    </source>
</evidence>
<keyword evidence="1" id="KW-1133">Transmembrane helix</keyword>
<feature type="transmembrane region" description="Helical" evidence="1">
    <location>
        <begin position="548"/>
        <end position="568"/>
    </location>
</feature>
<dbReference type="AlphaFoldDB" id="A0A819M6M9"/>
<proteinExistence type="predicted"/>
<feature type="domain" description="Helitron helicase-like" evidence="2">
    <location>
        <begin position="109"/>
        <end position="219"/>
    </location>
</feature>
<evidence type="ECO:0000313" key="4">
    <source>
        <dbReference type="Proteomes" id="UP000663866"/>
    </source>
</evidence>
<reference evidence="3" key="1">
    <citation type="submission" date="2021-02" db="EMBL/GenBank/DDBJ databases">
        <authorList>
            <person name="Nowell W R."/>
        </authorList>
    </citation>
    <scope>NUCLEOTIDE SEQUENCE</scope>
</reference>
<gene>
    <name evidence="3" type="ORF">OVN521_LOCUS13609</name>
</gene>
<dbReference type="EMBL" id="CAJOBG010001995">
    <property type="protein sequence ID" value="CAF3975265.1"/>
    <property type="molecule type" value="Genomic_DNA"/>
</dbReference>
<dbReference type="Pfam" id="PF14214">
    <property type="entry name" value="Helitron_like_N"/>
    <property type="match status" value="1"/>
</dbReference>
<evidence type="ECO:0000259" key="2">
    <source>
        <dbReference type="Pfam" id="PF14214"/>
    </source>
</evidence>
<accession>A0A819M6M9</accession>